<feature type="transmembrane region" description="Helical" evidence="1">
    <location>
        <begin position="65"/>
        <end position="87"/>
    </location>
</feature>
<keyword evidence="1" id="KW-0472">Membrane</keyword>
<reference evidence="2 3" key="1">
    <citation type="submission" date="2018-07" db="EMBL/GenBank/DDBJ databases">
        <title>A draft genome of a endophytic bacteria, a new species of Pedobacter.</title>
        <authorList>
            <person name="Zhang Z.D."/>
            <person name="Chen Z.J."/>
        </authorList>
    </citation>
    <scope>NUCLEOTIDE SEQUENCE [LARGE SCALE GENOMIC DNA]</scope>
    <source>
        <strain evidence="2 3">RS10</strain>
    </source>
</reference>
<accession>A0A366L7W7</accession>
<dbReference type="Proteomes" id="UP000252081">
    <property type="component" value="Unassembled WGS sequence"/>
</dbReference>
<keyword evidence="1" id="KW-1133">Transmembrane helix</keyword>
<evidence type="ECO:0008006" key="4">
    <source>
        <dbReference type="Google" id="ProtNLM"/>
    </source>
</evidence>
<comment type="caution">
    <text evidence="2">The sequence shown here is derived from an EMBL/GenBank/DDBJ whole genome shotgun (WGS) entry which is preliminary data.</text>
</comment>
<gene>
    <name evidence="2" type="ORF">DRW42_05820</name>
</gene>
<dbReference type="AlphaFoldDB" id="A0A366L7W7"/>
<keyword evidence="3" id="KW-1185">Reference proteome</keyword>
<name>A0A366L7W7_9SPHI</name>
<feature type="transmembrane region" description="Helical" evidence="1">
    <location>
        <begin position="145"/>
        <end position="166"/>
    </location>
</feature>
<evidence type="ECO:0000313" key="2">
    <source>
        <dbReference type="EMBL" id="RBQ09956.1"/>
    </source>
</evidence>
<feature type="transmembrane region" description="Helical" evidence="1">
    <location>
        <begin position="108"/>
        <end position="125"/>
    </location>
</feature>
<feature type="transmembrane region" description="Helical" evidence="1">
    <location>
        <begin position="12"/>
        <end position="40"/>
    </location>
</feature>
<evidence type="ECO:0000313" key="3">
    <source>
        <dbReference type="Proteomes" id="UP000252081"/>
    </source>
</evidence>
<evidence type="ECO:0000256" key="1">
    <source>
        <dbReference type="SAM" id="Phobius"/>
    </source>
</evidence>
<organism evidence="2 3">
    <name type="scientific">Pedobacter miscanthi</name>
    <dbReference type="NCBI Taxonomy" id="2259170"/>
    <lineage>
        <taxon>Bacteria</taxon>
        <taxon>Pseudomonadati</taxon>
        <taxon>Bacteroidota</taxon>
        <taxon>Sphingobacteriia</taxon>
        <taxon>Sphingobacteriales</taxon>
        <taxon>Sphingobacteriaceae</taxon>
        <taxon>Pedobacter</taxon>
    </lineage>
</organism>
<dbReference type="OrthoDB" id="672524at2"/>
<proteinExistence type="predicted"/>
<dbReference type="EMBL" id="QNQU01000004">
    <property type="protein sequence ID" value="RBQ09956.1"/>
    <property type="molecule type" value="Genomic_DNA"/>
</dbReference>
<sequence length="180" mass="20314">MKKAGTPQILKVLHILSWIIFVGLCIQAGGFIVTAIFTLLKPTVVDRLWQQVDLAALFQYDRGHFFVEILLLSIVAVVKAWLFYLIVKLLYDKKLSMEQPFNNGVRNFIFKIAYAAFLIGLFSMWGLNYAGWLVNKGAHIADLKALGGGDTWLFISVALFVIAQVFKKGIEMQTENELTI</sequence>
<keyword evidence="1" id="KW-0812">Transmembrane</keyword>
<protein>
    <recommendedName>
        <fullName evidence="4">DUF2975 domain-containing protein</fullName>
    </recommendedName>
</protein>